<dbReference type="Pfam" id="PF01757">
    <property type="entry name" value="Acyl_transf_3"/>
    <property type="match status" value="1"/>
</dbReference>
<dbReference type="InterPro" id="IPR002656">
    <property type="entry name" value="Acyl_transf_3_dom"/>
</dbReference>
<evidence type="ECO:0000313" key="3">
    <source>
        <dbReference type="Proteomes" id="UP000046393"/>
    </source>
</evidence>
<keyword evidence="3" id="KW-1185">Reference proteome</keyword>
<feature type="transmembrane region" description="Helical" evidence="1">
    <location>
        <begin position="114"/>
        <end position="136"/>
    </location>
</feature>
<evidence type="ECO:0000256" key="1">
    <source>
        <dbReference type="SAM" id="Phobius"/>
    </source>
</evidence>
<protein>
    <submittedName>
        <fullName evidence="4">Acyl_transf_3 domain-containing protein</fullName>
    </submittedName>
</protein>
<sequence>MSSEVVGVNQSFEYPSILASFSIGKSNELEGETRWLHNMLKCFLSNPEYDDVRSFCFGYDSTSSRDLRAIGICIPKQCRSEKVKLLKLWSIITTKKPIIISRAACINSKHDRPWYIGFAPLTQMLLCGLFTTVIAVSTKYHSKLENSSILKANPSVDNSCIDPKSFFFFTFVIRICCALEFVSSLMEQVLFAFSLKRNLYKLAEFPKYPHSTITCMFGLRFLSMVWTLIGHSFAWVQDAFIGYVDNVDEFRYHLTSSVWNILITNFNLTVDTFFVISATLTSYTWFLRLLQKRGLDCPPTWSNWRYWLVFYRHRLFRIWPAYLLSLSLITFFFTELHTHPMWPPIDPSVQCRRYGWQNIVFLNSLTGNNCMGWTWLVTERIRKLYISTEFIFYLCSPIFLMALKNSPQMGWPFCVALIFASCSLKLNVMINKNYPPIPLHLGTSKFYSGTFMEYLFITLIQVDDYYIKPQYRIGPYIIGLLLGQVLAIYQNSKNKINFSSKAQYLGWLACLALGSWSLFGAYPTMKDMNFPLLNLIYGFTHRISWALSVSWIIYACHTGIGGFINDLLSFRYFVPLSSLCYSVYLMHLLIVFAIFMWSPFPIIFSSKVPILLMALPQLVLSYLAAAMISMYAEFPALNLEKLFFAKASSSKAAAAAAVAAATIANSNKSDGYAKQYIRREKNNNQ</sequence>
<feature type="transmembrane region" description="Helical" evidence="1">
    <location>
        <begin position="543"/>
        <end position="564"/>
    </location>
</feature>
<feature type="transmembrane region" description="Helical" evidence="1">
    <location>
        <begin position="354"/>
        <end position="377"/>
    </location>
</feature>
<reference evidence="4" key="1">
    <citation type="submission" date="2016-04" db="UniProtKB">
        <authorList>
            <consortium name="WormBaseParasite"/>
        </authorList>
    </citation>
    <scope>IDENTIFICATION</scope>
</reference>
<dbReference type="PANTHER" id="PTHR11161:SF70">
    <property type="entry name" value="ACYLTRANSFERASE 3 DOMAIN-CONTAINING PROTEIN"/>
    <property type="match status" value="1"/>
</dbReference>
<accession>A0A0N5AVL3</accession>
<dbReference type="Proteomes" id="UP000046393">
    <property type="component" value="Unplaced"/>
</dbReference>
<feature type="transmembrane region" description="Helical" evidence="1">
    <location>
        <begin position="409"/>
        <end position="430"/>
    </location>
</feature>
<evidence type="ECO:0000259" key="2">
    <source>
        <dbReference type="Pfam" id="PF01757"/>
    </source>
</evidence>
<proteinExistence type="predicted"/>
<feature type="domain" description="Acyltransferase 3" evidence="2">
    <location>
        <begin position="218"/>
        <end position="629"/>
    </location>
</feature>
<dbReference type="AlphaFoldDB" id="A0A0N5AVL3"/>
<dbReference type="WBParaSite" id="SMUV_0000893601-mRNA-1">
    <property type="protein sequence ID" value="SMUV_0000893601-mRNA-1"/>
    <property type="gene ID" value="SMUV_0000893601"/>
</dbReference>
<keyword evidence="1" id="KW-0812">Transmembrane</keyword>
<feature type="transmembrane region" description="Helical" evidence="1">
    <location>
        <begin position="315"/>
        <end position="334"/>
    </location>
</feature>
<feature type="transmembrane region" description="Helical" evidence="1">
    <location>
        <begin position="610"/>
        <end position="632"/>
    </location>
</feature>
<organism evidence="3 4">
    <name type="scientific">Syphacia muris</name>
    <dbReference type="NCBI Taxonomy" id="451379"/>
    <lineage>
        <taxon>Eukaryota</taxon>
        <taxon>Metazoa</taxon>
        <taxon>Ecdysozoa</taxon>
        <taxon>Nematoda</taxon>
        <taxon>Chromadorea</taxon>
        <taxon>Rhabditida</taxon>
        <taxon>Spirurina</taxon>
        <taxon>Oxyuridomorpha</taxon>
        <taxon>Oxyuroidea</taxon>
        <taxon>Oxyuridae</taxon>
        <taxon>Syphacia</taxon>
    </lineage>
</organism>
<feature type="transmembrane region" description="Helical" evidence="1">
    <location>
        <begin position="384"/>
        <end position="403"/>
    </location>
</feature>
<feature type="transmembrane region" description="Helical" evidence="1">
    <location>
        <begin position="257"/>
        <end position="286"/>
    </location>
</feature>
<dbReference type="InterPro" id="IPR052728">
    <property type="entry name" value="O2_lipid_transport_reg"/>
</dbReference>
<feature type="transmembrane region" description="Helical" evidence="1">
    <location>
        <begin position="504"/>
        <end position="523"/>
    </location>
</feature>
<feature type="transmembrane region" description="Helical" evidence="1">
    <location>
        <begin position="576"/>
        <end position="598"/>
    </location>
</feature>
<dbReference type="GO" id="GO:0016747">
    <property type="term" value="F:acyltransferase activity, transferring groups other than amino-acyl groups"/>
    <property type="evidence" value="ECO:0007669"/>
    <property type="project" value="InterPro"/>
</dbReference>
<feature type="transmembrane region" description="Helical" evidence="1">
    <location>
        <begin position="213"/>
        <end position="237"/>
    </location>
</feature>
<dbReference type="PANTHER" id="PTHR11161">
    <property type="entry name" value="O-ACYLTRANSFERASE"/>
    <property type="match status" value="1"/>
</dbReference>
<feature type="transmembrane region" description="Helical" evidence="1">
    <location>
        <begin position="166"/>
        <end position="193"/>
    </location>
</feature>
<name>A0A0N5AVL3_9BILA</name>
<feature type="transmembrane region" description="Helical" evidence="1">
    <location>
        <begin position="473"/>
        <end position="492"/>
    </location>
</feature>
<keyword evidence="1" id="KW-1133">Transmembrane helix</keyword>
<keyword evidence="1" id="KW-0472">Membrane</keyword>
<evidence type="ECO:0000313" key="4">
    <source>
        <dbReference type="WBParaSite" id="SMUV_0000893601-mRNA-1"/>
    </source>
</evidence>